<evidence type="ECO:0000256" key="1">
    <source>
        <dbReference type="SAM" id="Phobius"/>
    </source>
</evidence>
<dbReference type="AlphaFoldDB" id="A0A9D1XZS9"/>
<dbReference type="Proteomes" id="UP000886751">
    <property type="component" value="Unassembled WGS sequence"/>
</dbReference>
<organism evidence="2 3">
    <name type="scientific">Candidatus Gemmiger excrementipullorum</name>
    <dbReference type="NCBI Taxonomy" id="2838610"/>
    <lineage>
        <taxon>Bacteria</taxon>
        <taxon>Bacillati</taxon>
        <taxon>Bacillota</taxon>
        <taxon>Clostridia</taxon>
        <taxon>Eubacteriales</taxon>
        <taxon>Gemmiger</taxon>
    </lineage>
</organism>
<reference evidence="2" key="2">
    <citation type="submission" date="2021-04" db="EMBL/GenBank/DDBJ databases">
        <authorList>
            <person name="Gilroy R."/>
        </authorList>
    </citation>
    <scope>NUCLEOTIDE SEQUENCE</scope>
    <source>
        <strain evidence="2">ChiHecec2B26-7398</strain>
    </source>
</reference>
<sequence length="126" mass="12408">MKTALKIVSVLQIIGGILTAVLGLSLTTLFAMGAEEAGAGGLVVLTVLLLVVSGGVAIVSGVLGLRAAKDPAKAMPAVVLGGISLALSVVSLVTSFSLESLAQCVLPAIYFGCALGLKNSASQGNE</sequence>
<accession>A0A9D1XZS9</accession>
<gene>
    <name evidence="2" type="ORF">H9846_04040</name>
</gene>
<evidence type="ECO:0000313" key="3">
    <source>
        <dbReference type="Proteomes" id="UP000886751"/>
    </source>
</evidence>
<feature type="transmembrane region" description="Helical" evidence="1">
    <location>
        <begin position="7"/>
        <end position="30"/>
    </location>
</feature>
<comment type="caution">
    <text evidence="2">The sequence shown here is derived from an EMBL/GenBank/DDBJ whole genome shotgun (WGS) entry which is preliminary data.</text>
</comment>
<feature type="transmembrane region" description="Helical" evidence="1">
    <location>
        <begin position="77"/>
        <end position="94"/>
    </location>
</feature>
<protein>
    <submittedName>
        <fullName evidence="2">Uncharacterized protein</fullName>
    </submittedName>
</protein>
<proteinExistence type="predicted"/>
<keyword evidence="1" id="KW-0812">Transmembrane</keyword>
<feature type="transmembrane region" description="Helical" evidence="1">
    <location>
        <begin position="42"/>
        <end position="65"/>
    </location>
</feature>
<dbReference type="EMBL" id="DXEI01000063">
    <property type="protein sequence ID" value="HIX94608.1"/>
    <property type="molecule type" value="Genomic_DNA"/>
</dbReference>
<keyword evidence="1" id="KW-1133">Transmembrane helix</keyword>
<reference evidence="2" key="1">
    <citation type="journal article" date="2021" name="PeerJ">
        <title>Extensive microbial diversity within the chicken gut microbiome revealed by metagenomics and culture.</title>
        <authorList>
            <person name="Gilroy R."/>
            <person name="Ravi A."/>
            <person name="Getino M."/>
            <person name="Pursley I."/>
            <person name="Horton D.L."/>
            <person name="Alikhan N.F."/>
            <person name="Baker D."/>
            <person name="Gharbi K."/>
            <person name="Hall N."/>
            <person name="Watson M."/>
            <person name="Adriaenssens E.M."/>
            <person name="Foster-Nyarko E."/>
            <person name="Jarju S."/>
            <person name="Secka A."/>
            <person name="Antonio M."/>
            <person name="Oren A."/>
            <person name="Chaudhuri R.R."/>
            <person name="La Ragione R."/>
            <person name="Hildebrand F."/>
            <person name="Pallen M.J."/>
        </authorList>
    </citation>
    <scope>NUCLEOTIDE SEQUENCE</scope>
    <source>
        <strain evidence="2">ChiHecec2B26-7398</strain>
    </source>
</reference>
<keyword evidence="1" id="KW-0472">Membrane</keyword>
<name>A0A9D1XZS9_9FIRM</name>
<evidence type="ECO:0000313" key="2">
    <source>
        <dbReference type="EMBL" id="HIX94608.1"/>
    </source>
</evidence>